<sequence length="413" mass="47421">MNLGTKKSYYVFSKTDIKKFKEENNKPLEYIDLIKLVIDTNSELLKLYELNTKSVEISKFNKNDSLIHSQLLKLPLEADTDFDKILVNFNETKPPKIGKVTKVDKATKDLTVINDKANYIERKDFEKISIKKILIIGFSFMTVFIIVIGFVLNQSINRGNSEQEKLSQELIITQLETSGKYDKVAQKMKDFNYPKKDIVNMYLENGQFVNALKADKKAFTSVLDKIDTMNNKEQQEALNELKKANVTSKKESISLDLRLALLNKDIDFLKKNIKSVDSQALSDRIVKLFIDEKEYASANEQLKFFANKALDKQAKQAEHDDKKQALTNKVNELKKAISDTQKQLDGKNKQLSDLHKQLDDLNKNDKSPDKGKHVDDKNKEIDNANKDKNKISDILKDQQGKEKEAQKAVDDFK</sequence>
<protein>
    <submittedName>
        <fullName evidence="4">Massive surface protein MspG</fullName>
    </submittedName>
</protein>
<feature type="region of interest" description="Disordered" evidence="2">
    <location>
        <begin position="359"/>
        <end position="413"/>
    </location>
</feature>
<dbReference type="EMBL" id="LKLS01000155">
    <property type="protein sequence ID" value="KSU16415.1"/>
    <property type="molecule type" value="Genomic_DNA"/>
</dbReference>
<keyword evidence="3" id="KW-0472">Membrane</keyword>
<evidence type="ECO:0000256" key="3">
    <source>
        <dbReference type="SAM" id="Phobius"/>
    </source>
</evidence>
<evidence type="ECO:0000256" key="2">
    <source>
        <dbReference type="SAM" id="MobiDB-lite"/>
    </source>
</evidence>
<evidence type="ECO:0000313" key="4">
    <source>
        <dbReference type="EMBL" id="KSU16415.1"/>
    </source>
</evidence>
<comment type="caution">
    <text evidence="4">The sequence shown here is derived from an EMBL/GenBank/DDBJ whole genome shotgun (WGS) entry which is preliminary data.</text>
</comment>
<dbReference type="PATRIC" id="fig|1360.109.peg.1006"/>
<evidence type="ECO:0000313" key="5">
    <source>
        <dbReference type="Proteomes" id="UP000053612"/>
    </source>
</evidence>
<feature type="transmembrane region" description="Helical" evidence="3">
    <location>
        <begin position="133"/>
        <end position="152"/>
    </location>
</feature>
<proteinExistence type="predicted"/>
<accession>A0A0V8DSQ4</accession>
<gene>
    <name evidence="4" type="ORF">LMG9449_2072</name>
</gene>
<name>A0A0V8DSQ4_LACLL</name>
<reference evidence="5" key="1">
    <citation type="submission" date="2015-10" db="EMBL/GenBank/DDBJ databases">
        <title>Draft Genome Sequences of 11 Lactococcus lactis subspecies cremoris strains.</title>
        <authorList>
            <person name="Wels M."/>
            <person name="Backus L."/>
            <person name="Boekhorst J."/>
            <person name="Dijkstra A."/>
            <person name="Beerthuizen M."/>
            <person name="Kelly W."/>
            <person name="Siezen R."/>
            <person name="Bachmann H."/>
            <person name="Van Hijum S."/>
        </authorList>
    </citation>
    <scope>NUCLEOTIDE SEQUENCE [LARGE SCALE GENOMIC DNA]</scope>
    <source>
        <strain evidence="5">LMG9449</strain>
    </source>
</reference>
<keyword evidence="1" id="KW-0175">Coiled coil</keyword>
<evidence type="ECO:0000256" key="1">
    <source>
        <dbReference type="SAM" id="Coils"/>
    </source>
</evidence>
<feature type="coiled-coil region" evidence="1">
    <location>
        <begin position="231"/>
        <end position="279"/>
    </location>
</feature>
<keyword evidence="3" id="KW-0812">Transmembrane</keyword>
<keyword evidence="3" id="KW-1133">Transmembrane helix</keyword>
<dbReference type="RefSeq" id="WP_058225196.1">
    <property type="nucleotide sequence ID" value="NZ_LKLS01000155.1"/>
</dbReference>
<organism evidence="4 5">
    <name type="scientific">Lactococcus lactis subsp. lactis</name>
    <name type="common">Streptococcus lactis</name>
    <dbReference type="NCBI Taxonomy" id="1360"/>
    <lineage>
        <taxon>Bacteria</taxon>
        <taxon>Bacillati</taxon>
        <taxon>Bacillota</taxon>
        <taxon>Bacilli</taxon>
        <taxon>Lactobacillales</taxon>
        <taxon>Streptococcaceae</taxon>
        <taxon>Lactococcus</taxon>
    </lineage>
</organism>
<dbReference type="Proteomes" id="UP000053612">
    <property type="component" value="Unassembled WGS sequence"/>
</dbReference>
<dbReference type="AlphaFoldDB" id="A0A0V8DSQ4"/>